<evidence type="ECO:0000256" key="21">
    <source>
        <dbReference type="ARBA" id="ARBA00023157"/>
    </source>
</evidence>
<keyword evidence="28" id="KW-0175">Coiled coil</keyword>
<name>A0A3B3SH33_9TELE</name>
<feature type="domain" description="RanBD1" evidence="31">
    <location>
        <begin position="1766"/>
        <end position="1902"/>
    </location>
</feature>
<feature type="compositionally biased region" description="Polar residues" evidence="29">
    <location>
        <begin position="1738"/>
        <end position="1750"/>
    </location>
</feature>
<keyword evidence="21" id="KW-1015">Disulfide bond</keyword>
<dbReference type="SUPFAM" id="SSF50729">
    <property type="entry name" value="PH domain-like"/>
    <property type="match status" value="4"/>
</dbReference>
<keyword evidence="34" id="KW-1185">Reference proteome</keyword>
<feature type="domain" description="RanBD1" evidence="31">
    <location>
        <begin position="1181"/>
        <end position="1317"/>
    </location>
</feature>
<dbReference type="FunFam" id="1.25.40.10:FF:000114">
    <property type="entry name" value="E3 SUMO-protein ligase RanBP2 isoform X1"/>
    <property type="match status" value="1"/>
</dbReference>
<keyword evidence="9" id="KW-0479">Metal-binding</keyword>
<evidence type="ECO:0000256" key="6">
    <source>
        <dbReference type="ARBA" id="ARBA00022499"/>
    </source>
</evidence>
<dbReference type="Gene3D" id="4.10.1060.10">
    <property type="entry name" value="Zinc finger, RanBP2-type"/>
    <property type="match status" value="3"/>
</dbReference>
<evidence type="ECO:0000256" key="29">
    <source>
        <dbReference type="SAM" id="MobiDB-lite"/>
    </source>
</evidence>
<evidence type="ECO:0000256" key="27">
    <source>
        <dbReference type="PROSITE-ProRule" id="PRU00339"/>
    </source>
</evidence>
<evidence type="ECO:0000313" key="34">
    <source>
        <dbReference type="Proteomes" id="UP000261540"/>
    </source>
</evidence>
<dbReference type="FunFam" id="2.30.29.30:FF:000018">
    <property type="entry name" value="E3 SUMO-protein ligase RanBP2"/>
    <property type="match status" value="4"/>
</dbReference>
<keyword evidence="11 26" id="KW-0863">Zinc-finger</keyword>
<evidence type="ECO:0000256" key="1">
    <source>
        <dbReference type="ARBA" id="ARBA00004126"/>
    </source>
</evidence>
<dbReference type="Pfam" id="PF12185">
    <property type="entry name" value="IR1-M"/>
    <property type="match status" value="2"/>
</dbReference>
<dbReference type="SUPFAM" id="SSF50891">
    <property type="entry name" value="Cyclophilin-like"/>
    <property type="match status" value="1"/>
</dbReference>
<feature type="repeat" description="TPR" evidence="27">
    <location>
        <begin position="60"/>
        <end position="93"/>
    </location>
</feature>
<keyword evidence="10" id="KW-0677">Repeat</keyword>
<protein>
    <recommendedName>
        <fullName evidence="24">E3 SUMO-protein ligase RanBP2</fullName>
    </recommendedName>
    <alternativeName>
        <fullName evidence="25">Ran-binding protein 2</fullName>
    </alternativeName>
</protein>
<keyword evidence="15" id="KW-0832">Ubl conjugation</keyword>
<dbReference type="InterPro" id="IPR000156">
    <property type="entry name" value="Ran_bind_dom"/>
</dbReference>
<dbReference type="PROSITE" id="PS01358">
    <property type="entry name" value="ZF_RANBP2_1"/>
    <property type="match status" value="3"/>
</dbReference>
<evidence type="ECO:0000259" key="32">
    <source>
        <dbReference type="PROSITE" id="PS50199"/>
    </source>
</evidence>
<evidence type="ECO:0000256" key="16">
    <source>
        <dbReference type="ARBA" id="ARBA00022884"/>
    </source>
</evidence>
<sequence length="2949" mass="327905">MRRSKAEVECYISAVQSASPSLKEKPVKGFLFAKLYFEAKEYELAKRHVSAYLTVQERDPKAHKFLGQLYEREGDIDKAVGCYKRSVDLNPAQKDLVLKVAELLCSKSEPDSRAKFWVDKAAKLLPGSPAAFNLKEKLLSRQGQQGWNQLFDLLQSELQLRPDDVHVNIRLVLLYSSDGQLEAAARHCLDIEKKGLLRHSLDWYSAVVQTLQEYTAQPSALANATWSRELQRELLLAHCSLLRLTLSEKGVQQAVEVLQSFDHAMQSAKRLAASTTDELSEIFWELRGHLYMYAGVLLLKMAHDRMQQWRAVVDLAALCYLLAYQVPRSKWRPSKGDQSFHQLLDHLACDRQSQSGHMLLNLSGQCETFVKDVVEAFGNRSGQGSLFEMLFGNWATTAPSFIGNDDVTILGAQVPDMADLLKWDSGAILYHAGDLQHLAWLGLQWTFMDQRVALRDWLMQLFPRLTLETSKLDTDAPESICLLDLEVFLSGVVFTSHAQLQEVSKIAGSSQLHEPRCLPLPIIKLLSTDRQRSWWDAVYKLIHKMAPPGMSAKLRVTVQHSLSTLRAGEKHGLQPALIIHWAQHLSEMGGGLNSYYDQKEYFGRSVHYWKAVQPLLEKIKRRRSIPEPLDPMFPHFHSKDIQVSAVKGYEDEASIASALHLDIEGKTEEAITVLETLDTVSSSWHLARIFQRLSEEAGSGLEETQDRCIAFLMSFRKQLRRISRASASETEKLPVSREEVMDLLNDVNQQLGETEADIEGVGRTRPMQSSPCQMSLLNEPNMSVSHIKVSSPSPNKSMSSPSKRHMFSPKTPPYWVEDQKNLLQMLCQQVEALKKEVHDLKRNSSGSRASPPHPKAYGDGYSAEALQDSFPAAQSFHGAPLTVATTGPSVYYNQSPAYNSQYLLPAAASVTPTKAPVYGINRFPPQQHMYAYQQPTHTPPLQATQSCMYPQDQVYGAPLRFESPATSLLSPYSEEYYGHTVPQPTTNHPLPEPGYFTKPSVPVQPPKNSETKSVDFGKMSFGQKIPVEPAKVPSFGAGAIAQSTPVAAAFKFNSNFKSNDGDFTFSSTQAKSNSESLLGLLTSDLPPRTEGSLGPKTPTQDQAQSQGGFFTFGNKGGVPKFSFADVFQNQNKSHPSGKTEPFSFDGTKSVSSMTAKDAHEEKDVESDNESTRVEEDEDGPHFEPIVPLPDKVDVKTGEEDEEEMYCNRAKLFRFEAQTKEWKERGIGSIKILMHRTSGKVRLLMRREQVLKICANHYITADMVLKPNAGSDKSWVWYAVDYADEMPKHEQLAIRFKTAEEAALFKAKFVEAQEVVSKSPQKQEQQTDKELSSKTSASKPRGKEVGFGLQFAKKEGEWDCDVCCVRNKPAAVQCVSCQSPKPKPPKPRGKEVGFGLQFAKKEGEWDCDVCCVRNKPTTVQCVSCQSPNPKTKPQPDSATKGFVESTSGFSTPKNTSFSSSGPAFGSFAPLPASFKFGTSSTASSQSSFGDVFAKKEGEWHCEVCLTKNAVGVTKCVSCQAPCKVQGDMAAALGSGDCSTRLVKNESSSNPDAKGTVTAAPSVSAFNFNFGGKKSMPQPPSTGFQTTFNASSTFTFGQAEDSSTPLSFKFQTPSPQVDVKTPNMGFSFSMQVPAHGFKFGTQEPAKQTPPAESQESGGSASAFLKNMAEQHKEKECSTEVSSSAQTANKPEEDDNPLFSGKIDTFSFADLAKSSQGEFQFGQKDPNFKGFSRAGEQLFSSFQPESKADTSSDQNEEGMYNTEENDDIQFEPVVQMPDKVDLFTGEEDEEVLYSQRVKLFRFDPAASQWKERGVGNIKFLKNNQNGKLRVLMRRDQVLKVCANHWITTTMNLKPLSGSDKAWMWLANDFSDDDGKLEQLAAKFKTTELAEEFKLKFEECQRLLLDIPLQTPHKLVESGRTAHLIQKAEEMKSGLKDLKSFLTDDKAKLKEDESCVSTTVDSSSFKINAEVTGTTLEWDNYDLREETHDNSTDTSVYASPLASSPVQRNLFRFGESTSGFSFSFQPILSPSKSPTKLNQSRGSVGTNEESDVTQDEERDCQYFEPVVPLPDLVETSTGEENEQVVFSHRAKLYRYDKNLSQWKERGIGDLKILQDYSTKRVRLVMRRDQVLKLCANHWISPDMKLEPMSGTERAWIWSAMDFAEPEGKVEQLAVRFKLQEVANSFKEIFDKAQNVQESQSLITPVSPRDTTPRETRCGEAAIAVLEETTRERTDLTPQSCHSTESTASTAKVVVSPPKFVFGSDSVQKIFGSPTSSNEKVPSVKITTTKMTSTSSSASKADGTLSQPTPVQRSPFKVPERGLDFRLFKDNPMAFWTSTSFNQFEPQATAGRVAKEAFATGEAVDSADSEEVRVVFAREPTAEQKKLAQDLMLPLTFFCYQNDPSYCSDDQEDDEDFETAVKKLNGKLYADSPQDTRATVAQPRLQEKDPDCLVIWEKKPTPQEEQKARSLQLPPTFFCGLGSDTEAEKDKTEDFETEVKRVQEEMQKQKGAVNVEASISSSTSTSADGGSSVVPVPECRPDVSSAAPPVLSPIDLSTKKSGELDSGSSEPVTTFGFHSTGGFSFADLAKNSSEFAFGKQDSNFTWANTGAAVFGAATVPQNEGEDEASGDEDATSNVEIHFEPVVSLPEVETKSGEEDEEILFKQRTKLYRWDRDLNQWKERGVGDIKILFNPHKHYYRVLMRREQVLKVCANHTITKDMDLKPMIISPNAFVWTATDYAEGEAKVEQLAAKFKTPELAESFRKKFEECQSQISQEETSLLSCVQELSQESNPVVYFTISADDQTLGRLTMELFAHIVPKTAENFRVLCTGEMGLSYRNSIFHRIIPEFMCQGGDITNQNGTGGKSIYGDKFEDENFDVKHTGPGILSMANRGRDTNTSQFFITLKKAEHLDFKHVAFGFIKDGMDVLNQMGSLGSDKGTPNKKIVISDCGQL</sequence>
<dbReference type="CDD" id="cd13176">
    <property type="entry name" value="RanBD_RanBP2-like"/>
    <property type="match status" value="1"/>
</dbReference>
<evidence type="ECO:0000256" key="13">
    <source>
        <dbReference type="ARBA" id="ARBA00022816"/>
    </source>
</evidence>
<dbReference type="FunFam" id="4.10.1060.10:FF:000003">
    <property type="entry name" value="E3 SUMO-protein ligase RanBP2"/>
    <property type="match status" value="2"/>
</dbReference>
<dbReference type="GO" id="GO:0005096">
    <property type="term" value="F:GTPase activator activity"/>
    <property type="evidence" value="ECO:0007669"/>
    <property type="project" value="TreeGrafter"/>
</dbReference>
<dbReference type="PROSITE" id="PS50199">
    <property type="entry name" value="ZF_RANBP2_2"/>
    <property type="match status" value="3"/>
</dbReference>
<keyword evidence="17" id="KW-0653">Protein transport</keyword>
<dbReference type="PROSITE" id="PS50293">
    <property type="entry name" value="TPR_REGION"/>
    <property type="match status" value="1"/>
</dbReference>
<dbReference type="Gene3D" id="1.25.40.10">
    <property type="entry name" value="Tetratricopeptide repeat domain"/>
    <property type="match status" value="1"/>
</dbReference>
<feature type="region of interest" description="Disordered" evidence="29">
    <location>
        <begin position="2284"/>
        <end position="2311"/>
    </location>
</feature>
<comment type="subcellular location">
    <subcellularLocation>
        <location evidence="1">Nucleus membrane</location>
    </subcellularLocation>
    <subcellularLocation>
        <location evidence="2">Nucleus</location>
        <location evidence="2">Nuclear pore complex</location>
    </subcellularLocation>
</comment>
<accession>A0A3B3SH33</accession>
<feature type="region of interest" description="Disordered" evidence="29">
    <location>
        <begin position="1129"/>
        <end position="1189"/>
    </location>
</feature>
<comment type="similarity">
    <text evidence="23">Belongs to the RanBP2 E3 ligase family.</text>
</comment>
<evidence type="ECO:0000256" key="20">
    <source>
        <dbReference type="ARBA" id="ARBA00023136"/>
    </source>
</evidence>
<dbReference type="InterPro" id="IPR036443">
    <property type="entry name" value="Znf_RanBP2_sf"/>
</dbReference>
<dbReference type="GO" id="GO:0005643">
    <property type="term" value="C:nuclear pore"/>
    <property type="evidence" value="ECO:0007669"/>
    <property type="project" value="UniProtKB-SubCell"/>
</dbReference>
<keyword evidence="8" id="KW-0808">Transferase</keyword>
<evidence type="ECO:0000256" key="2">
    <source>
        <dbReference type="ARBA" id="ARBA00004567"/>
    </source>
</evidence>
<evidence type="ECO:0000256" key="11">
    <source>
        <dbReference type="ARBA" id="ARBA00022771"/>
    </source>
</evidence>
<evidence type="ECO:0000313" key="33">
    <source>
        <dbReference type="Ensembl" id="ENSPKIP00000030037.1"/>
    </source>
</evidence>
<feature type="coiled-coil region" evidence="28">
    <location>
        <begin position="816"/>
        <end position="843"/>
    </location>
</feature>
<evidence type="ECO:0000256" key="14">
    <source>
        <dbReference type="ARBA" id="ARBA00022833"/>
    </source>
</evidence>
<evidence type="ECO:0000256" key="5">
    <source>
        <dbReference type="ARBA" id="ARBA00022481"/>
    </source>
</evidence>
<feature type="domain" description="RanBP2-type" evidence="32">
    <location>
        <begin position="1400"/>
        <end position="1429"/>
    </location>
</feature>
<feature type="compositionally biased region" description="Polar residues" evidence="29">
    <location>
        <begin position="1676"/>
        <end position="1686"/>
    </location>
</feature>
<feature type="compositionally biased region" description="Low complexity" evidence="29">
    <location>
        <begin position="2284"/>
        <end position="2296"/>
    </location>
</feature>
<keyword evidence="16" id="KW-0694">RNA-binding</keyword>
<dbReference type="PRINTS" id="PR00153">
    <property type="entry name" value="CSAPPISMRASE"/>
</dbReference>
<dbReference type="SMART" id="SM00028">
    <property type="entry name" value="TPR"/>
    <property type="match status" value="1"/>
</dbReference>
<keyword evidence="4" id="KW-0813">Transport</keyword>
<evidence type="ECO:0000256" key="7">
    <source>
        <dbReference type="ARBA" id="ARBA00022553"/>
    </source>
</evidence>
<dbReference type="GO" id="GO:0051028">
    <property type="term" value="P:mRNA transport"/>
    <property type="evidence" value="ECO:0007669"/>
    <property type="project" value="UniProtKB-KW"/>
</dbReference>
<feature type="compositionally biased region" description="Low complexity" evidence="29">
    <location>
        <begin position="2512"/>
        <end position="2527"/>
    </location>
</feature>
<dbReference type="SMART" id="SM00160">
    <property type="entry name" value="RanBD"/>
    <property type="match status" value="4"/>
</dbReference>
<evidence type="ECO:0000256" key="12">
    <source>
        <dbReference type="ARBA" id="ARBA00022786"/>
    </source>
</evidence>
<evidence type="ECO:0000256" key="25">
    <source>
        <dbReference type="ARBA" id="ARBA00081161"/>
    </source>
</evidence>
<evidence type="ECO:0000256" key="15">
    <source>
        <dbReference type="ARBA" id="ARBA00022843"/>
    </source>
</evidence>
<evidence type="ECO:0000256" key="4">
    <source>
        <dbReference type="ARBA" id="ARBA00022448"/>
    </source>
</evidence>
<proteinExistence type="inferred from homology"/>
<keyword evidence="6" id="KW-1017">Isopeptide bond</keyword>
<feature type="domain" description="RanBD1" evidence="31">
    <location>
        <begin position="2058"/>
        <end position="2194"/>
    </location>
</feature>
<dbReference type="STRING" id="1676925.ENSPKIP00000030037"/>
<dbReference type="CDD" id="cd13177">
    <property type="entry name" value="RanBD2_RanBP2-like"/>
    <property type="match status" value="1"/>
</dbReference>
<dbReference type="Pfam" id="PF00641">
    <property type="entry name" value="Zn_ribbon_RanBP"/>
    <property type="match status" value="3"/>
</dbReference>
<feature type="compositionally biased region" description="Polar residues" evidence="29">
    <location>
        <begin position="2027"/>
        <end position="2043"/>
    </location>
</feature>
<evidence type="ECO:0000256" key="18">
    <source>
        <dbReference type="ARBA" id="ARBA00022990"/>
    </source>
</evidence>
<evidence type="ECO:0000256" key="3">
    <source>
        <dbReference type="ARBA" id="ARBA00004718"/>
    </source>
</evidence>
<dbReference type="InterPro" id="IPR011993">
    <property type="entry name" value="PH-like_dom_sf"/>
</dbReference>
<feature type="domain" description="PPIase cyclophilin-type" evidence="30">
    <location>
        <begin position="2792"/>
        <end position="2948"/>
    </location>
</feature>
<feature type="compositionally biased region" description="Acidic residues" evidence="29">
    <location>
        <begin position="2044"/>
        <end position="2053"/>
    </location>
</feature>
<dbReference type="SUPFAM" id="SSF90209">
    <property type="entry name" value="Ran binding protein zinc finger-like"/>
    <property type="match status" value="2"/>
</dbReference>
<dbReference type="PROSITE" id="PS50072">
    <property type="entry name" value="CSA_PPIASE_2"/>
    <property type="match status" value="1"/>
</dbReference>
<feature type="compositionally biased region" description="Polar residues" evidence="29">
    <location>
        <begin position="1097"/>
        <end position="1108"/>
    </location>
</feature>
<feature type="region of interest" description="Disordered" evidence="29">
    <location>
        <begin position="1315"/>
        <end position="1341"/>
    </location>
</feature>
<feature type="compositionally biased region" description="Acidic residues" evidence="29">
    <location>
        <begin position="1163"/>
        <end position="1178"/>
    </location>
</feature>
<dbReference type="GO" id="GO:0051168">
    <property type="term" value="P:nuclear export"/>
    <property type="evidence" value="ECO:0007669"/>
    <property type="project" value="UniProtKB-ARBA"/>
</dbReference>
<evidence type="ECO:0000259" key="30">
    <source>
        <dbReference type="PROSITE" id="PS50072"/>
    </source>
</evidence>
<keyword evidence="22" id="KW-0539">Nucleus</keyword>
<dbReference type="Gene3D" id="2.30.29.30">
    <property type="entry name" value="Pleckstrin-homology domain (PH domain)/Phosphotyrosine-binding domain (PTB)"/>
    <property type="match status" value="4"/>
</dbReference>
<feature type="compositionally biased region" description="Basic and acidic residues" evidence="29">
    <location>
        <begin position="1666"/>
        <end position="1675"/>
    </location>
</feature>
<dbReference type="PROSITE" id="PS00170">
    <property type="entry name" value="CSA_PPIASE_1"/>
    <property type="match status" value="1"/>
</dbReference>
<dbReference type="GO" id="GO:0005737">
    <property type="term" value="C:cytoplasm"/>
    <property type="evidence" value="ECO:0007669"/>
    <property type="project" value="TreeGrafter"/>
</dbReference>
<dbReference type="GO" id="GO:0006457">
    <property type="term" value="P:protein folding"/>
    <property type="evidence" value="ECO:0007669"/>
    <property type="project" value="InterPro"/>
</dbReference>
<keyword evidence="14" id="KW-0862">Zinc</keyword>
<dbReference type="InterPro" id="IPR001876">
    <property type="entry name" value="Znf_RanBP2"/>
</dbReference>
<organism evidence="33 34">
    <name type="scientific">Paramormyrops kingsleyae</name>
    <dbReference type="NCBI Taxonomy" id="1676925"/>
    <lineage>
        <taxon>Eukaryota</taxon>
        <taxon>Metazoa</taxon>
        <taxon>Chordata</taxon>
        <taxon>Craniata</taxon>
        <taxon>Vertebrata</taxon>
        <taxon>Euteleostomi</taxon>
        <taxon>Actinopterygii</taxon>
        <taxon>Neopterygii</taxon>
        <taxon>Teleostei</taxon>
        <taxon>Osteoglossocephala</taxon>
        <taxon>Osteoglossomorpha</taxon>
        <taxon>Osteoglossiformes</taxon>
        <taxon>Mormyridae</taxon>
        <taxon>Paramormyrops</taxon>
    </lineage>
</organism>
<evidence type="ECO:0000256" key="19">
    <source>
        <dbReference type="ARBA" id="ARBA00023132"/>
    </source>
</evidence>
<evidence type="ECO:0000256" key="23">
    <source>
        <dbReference type="ARBA" id="ARBA00061164"/>
    </source>
</evidence>
<comment type="pathway">
    <text evidence="3">Protein modification; protein sumoylation.</text>
</comment>
<keyword evidence="20" id="KW-0472">Membrane</keyword>
<dbReference type="Pfam" id="PF00160">
    <property type="entry name" value="Pro_isomerase"/>
    <property type="match status" value="1"/>
</dbReference>
<dbReference type="InterPro" id="IPR011990">
    <property type="entry name" value="TPR-like_helical_dom_sf"/>
</dbReference>
<feature type="domain" description="RanBP2-type" evidence="32">
    <location>
        <begin position="1353"/>
        <end position="1382"/>
    </location>
</feature>
<feature type="region of interest" description="Disordered" evidence="29">
    <location>
        <begin position="1427"/>
        <end position="1449"/>
    </location>
</feature>
<feature type="region of interest" description="Disordered" evidence="29">
    <location>
        <begin position="1738"/>
        <end position="1766"/>
    </location>
</feature>
<keyword evidence="18" id="KW-0007">Acetylation</keyword>
<reference evidence="33" key="1">
    <citation type="submission" date="2025-08" db="UniProtKB">
        <authorList>
            <consortium name="Ensembl"/>
        </authorList>
    </citation>
    <scope>IDENTIFICATION</scope>
</reference>
<dbReference type="GO" id="GO:0003755">
    <property type="term" value="F:peptidyl-prolyl cis-trans isomerase activity"/>
    <property type="evidence" value="ECO:0007669"/>
    <property type="project" value="InterPro"/>
</dbReference>
<reference evidence="33" key="2">
    <citation type="submission" date="2025-09" db="UniProtKB">
        <authorList>
            <consortium name="Ensembl"/>
        </authorList>
    </citation>
    <scope>IDENTIFICATION</scope>
</reference>
<dbReference type="InterPro" id="IPR019734">
    <property type="entry name" value="TPR_rpt"/>
</dbReference>
<evidence type="ECO:0000259" key="31">
    <source>
        <dbReference type="PROSITE" id="PS50196"/>
    </source>
</evidence>
<dbReference type="SMART" id="SM00547">
    <property type="entry name" value="ZnF_RBZ"/>
    <property type="match status" value="3"/>
</dbReference>
<feature type="region of interest" description="Disordered" evidence="29">
    <location>
        <begin position="785"/>
        <end position="806"/>
    </location>
</feature>
<dbReference type="InterPro" id="IPR029000">
    <property type="entry name" value="Cyclophilin-like_dom_sf"/>
</dbReference>
<feature type="region of interest" description="Disordered" evidence="29">
    <location>
        <begin position="1666"/>
        <end position="1698"/>
    </location>
</feature>
<dbReference type="OrthoDB" id="2357150at2759"/>
<dbReference type="Gene3D" id="2.40.100.10">
    <property type="entry name" value="Cyclophilin-like"/>
    <property type="match status" value="1"/>
</dbReference>
<dbReference type="InterPro" id="IPR002130">
    <property type="entry name" value="Cyclophilin-type_PPIase_dom"/>
</dbReference>
<dbReference type="PANTHER" id="PTHR23138">
    <property type="entry name" value="RAN BINDING PROTEIN"/>
    <property type="match status" value="1"/>
</dbReference>
<keyword evidence="19" id="KW-0811">Translocation</keyword>
<keyword evidence="27" id="KW-0802">TPR repeat</keyword>
<feature type="domain" description="RanBP2-type" evidence="32">
    <location>
        <begin position="1494"/>
        <end position="1523"/>
    </location>
</feature>
<feature type="compositionally biased region" description="Polar residues" evidence="29">
    <location>
        <begin position="1427"/>
        <end position="1436"/>
    </location>
</feature>
<evidence type="ECO:0000256" key="17">
    <source>
        <dbReference type="ARBA" id="ARBA00022927"/>
    </source>
</evidence>
<dbReference type="PANTHER" id="PTHR23138:SF87">
    <property type="entry name" value="E3 SUMO-PROTEIN LIGASE RANBP2"/>
    <property type="match status" value="1"/>
</dbReference>
<dbReference type="SUPFAM" id="SSF48452">
    <property type="entry name" value="TPR-like"/>
    <property type="match status" value="1"/>
</dbReference>
<evidence type="ECO:0000256" key="26">
    <source>
        <dbReference type="PROSITE-ProRule" id="PRU00322"/>
    </source>
</evidence>
<evidence type="ECO:0000256" key="24">
    <source>
        <dbReference type="ARBA" id="ARBA00070141"/>
    </source>
</evidence>
<feature type="domain" description="RanBD1" evidence="31">
    <location>
        <begin position="2636"/>
        <end position="2771"/>
    </location>
</feature>
<dbReference type="GO" id="GO:0008270">
    <property type="term" value="F:zinc ion binding"/>
    <property type="evidence" value="ECO:0007669"/>
    <property type="project" value="UniProtKB-KW"/>
</dbReference>
<keyword evidence="13" id="KW-0509">mRNA transport</keyword>
<keyword evidence="12" id="KW-0833">Ubl conjugation pathway</keyword>
<feature type="region of interest" description="Disordered" evidence="29">
    <location>
        <begin position="1080"/>
        <end position="1111"/>
    </location>
</feature>
<feature type="compositionally biased region" description="Low complexity" evidence="29">
    <location>
        <begin position="788"/>
        <end position="801"/>
    </location>
</feature>
<feature type="region of interest" description="Disordered" evidence="29">
    <location>
        <begin position="2027"/>
        <end position="2053"/>
    </location>
</feature>
<dbReference type="InterPro" id="IPR045255">
    <property type="entry name" value="RanBP1-like"/>
</dbReference>
<dbReference type="GO" id="GO:0015031">
    <property type="term" value="P:protein transport"/>
    <property type="evidence" value="ECO:0007669"/>
    <property type="project" value="UniProtKB-KW"/>
</dbReference>
<evidence type="ECO:0000256" key="8">
    <source>
        <dbReference type="ARBA" id="ARBA00022679"/>
    </source>
</evidence>
<evidence type="ECO:0000256" key="9">
    <source>
        <dbReference type="ARBA" id="ARBA00022723"/>
    </source>
</evidence>
<dbReference type="Proteomes" id="UP000261540">
    <property type="component" value="Unplaced"/>
</dbReference>
<dbReference type="InterPro" id="IPR020892">
    <property type="entry name" value="Cyclophilin-type_PPIase_CS"/>
</dbReference>
<feature type="region of interest" description="Disordered" evidence="29">
    <location>
        <begin position="2500"/>
        <end position="2566"/>
    </location>
</feature>
<dbReference type="GO" id="GO:0031965">
    <property type="term" value="C:nuclear membrane"/>
    <property type="evidence" value="ECO:0007669"/>
    <property type="project" value="UniProtKB-SubCell"/>
</dbReference>
<dbReference type="PROSITE" id="PS50005">
    <property type="entry name" value="TPR"/>
    <property type="match status" value="1"/>
</dbReference>
<dbReference type="InterPro" id="IPR022011">
    <property type="entry name" value="IR1-M"/>
</dbReference>
<dbReference type="Ensembl" id="ENSPKIT00000010842.1">
    <property type="protein sequence ID" value="ENSPKIP00000030037.1"/>
    <property type="gene ID" value="ENSPKIG00000010971.1"/>
</dbReference>
<keyword evidence="19" id="KW-0906">Nuclear pore complex</keyword>
<evidence type="ECO:0000256" key="28">
    <source>
        <dbReference type="SAM" id="Coils"/>
    </source>
</evidence>
<evidence type="ECO:0000256" key="10">
    <source>
        <dbReference type="ARBA" id="ARBA00022737"/>
    </source>
</evidence>
<keyword evidence="5" id="KW-0488">Methylation</keyword>
<dbReference type="Pfam" id="PF00638">
    <property type="entry name" value="Ran_BP1"/>
    <property type="match status" value="4"/>
</dbReference>
<feature type="region of interest" description="Disordered" evidence="29">
    <location>
        <begin position="1638"/>
        <end position="1657"/>
    </location>
</feature>
<dbReference type="GO" id="GO:0003723">
    <property type="term" value="F:RNA binding"/>
    <property type="evidence" value="ECO:0007669"/>
    <property type="project" value="UniProtKB-KW"/>
</dbReference>
<evidence type="ECO:0000256" key="22">
    <source>
        <dbReference type="ARBA" id="ARBA00023242"/>
    </source>
</evidence>
<dbReference type="FunFam" id="2.40.100.10:FF:000020">
    <property type="entry name" value="E3 SUMO-protein ligase RanBP2"/>
    <property type="match status" value="1"/>
</dbReference>
<dbReference type="GO" id="GO:0019789">
    <property type="term" value="F:SUMO transferase activity"/>
    <property type="evidence" value="ECO:0007669"/>
    <property type="project" value="UniProtKB-ARBA"/>
</dbReference>
<keyword evidence="7" id="KW-0597">Phosphoprotein</keyword>
<dbReference type="GeneTree" id="ENSGT00940000154389"/>
<dbReference type="PROSITE" id="PS50196">
    <property type="entry name" value="RANBD1"/>
    <property type="match status" value="4"/>
</dbReference>